<evidence type="ECO:0000313" key="4">
    <source>
        <dbReference type="EMBL" id="CAE2230794.1"/>
    </source>
</evidence>
<dbReference type="PANTHER" id="PTHR45715">
    <property type="entry name" value="ATPASE H+-TRANSPORTING V1 SUBUNIT E1A-RELATED"/>
    <property type="match status" value="1"/>
</dbReference>
<accession>A0A7S4MM06</accession>
<dbReference type="HAMAP" id="MF_00311">
    <property type="entry name" value="ATP_synth_E_arch"/>
    <property type="match status" value="1"/>
</dbReference>
<dbReference type="Gene3D" id="3.30.2320.30">
    <property type="entry name" value="ATP synthase, E subunit, C-terminal"/>
    <property type="match status" value="1"/>
</dbReference>
<dbReference type="InterPro" id="IPR038495">
    <property type="entry name" value="ATPase_E_C"/>
</dbReference>
<dbReference type="EMBL" id="HBKP01018444">
    <property type="protein sequence ID" value="CAE2230794.1"/>
    <property type="molecule type" value="Transcribed_RNA"/>
</dbReference>
<keyword evidence="2" id="KW-0813">Transport</keyword>
<comment type="similarity">
    <text evidence="1">Belongs to the V-ATPase E subunit family.</text>
</comment>
<protein>
    <recommendedName>
        <fullName evidence="5">Vacuolar ATP synthase subunit E</fullName>
    </recommendedName>
</protein>
<organism evidence="4">
    <name type="scientific">Vannella robusta</name>
    <dbReference type="NCBI Taxonomy" id="1487602"/>
    <lineage>
        <taxon>Eukaryota</taxon>
        <taxon>Amoebozoa</taxon>
        <taxon>Discosea</taxon>
        <taxon>Flabellinia</taxon>
        <taxon>Vannellidae</taxon>
        <taxon>Vannella</taxon>
    </lineage>
</organism>
<dbReference type="Gene3D" id="6.10.250.1620">
    <property type="match status" value="1"/>
</dbReference>
<evidence type="ECO:0000256" key="2">
    <source>
        <dbReference type="ARBA" id="ARBA00022448"/>
    </source>
</evidence>
<dbReference type="GO" id="GO:0046961">
    <property type="term" value="F:proton-transporting ATPase activity, rotational mechanism"/>
    <property type="evidence" value="ECO:0007669"/>
    <property type="project" value="InterPro"/>
</dbReference>
<evidence type="ECO:0000256" key="3">
    <source>
        <dbReference type="ARBA" id="ARBA00023065"/>
    </source>
</evidence>
<dbReference type="AlphaFoldDB" id="A0A7S4MM06"/>
<name>A0A7S4MM06_9EUKA</name>
<gene>
    <name evidence="4" type="ORF">VSP0166_LOCUS13083</name>
</gene>
<dbReference type="SUPFAM" id="SSF160527">
    <property type="entry name" value="V-type ATPase subunit E-like"/>
    <property type="match status" value="1"/>
</dbReference>
<keyword evidence="3" id="KW-0406">Ion transport</keyword>
<dbReference type="InterPro" id="IPR002842">
    <property type="entry name" value="ATPase_V1_Esu"/>
</dbReference>
<proteinExistence type="inferred from homology"/>
<sequence length="231" mass="25934">MAKTGDEVERQLKNMISFILAEAEEKAKEINFRAEEEFNIEKTRIVQEEKKRINEDFAQRMKSVEVQKKIAHSNQLNQCRLSSLKARETAIHNILAETQQKLVSLTQNEGQYKELLESLILQALLKMKEQEISIICREQDTALIESVVSNVVGKFKEKTNITAKITVEKKHRLAPGPKEGYKGPTCAGGVVLSALGGKILCNNTFEQRLALASEGLLPEIRAILFGATARK</sequence>
<evidence type="ECO:0000256" key="1">
    <source>
        <dbReference type="ARBA" id="ARBA00005901"/>
    </source>
</evidence>
<dbReference type="Pfam" id="PF01991">
    <property type="entry name" value="vATP-synt_E"/>
    <property type="match status" value="1"/>
</dbReference>
<dbReference type="GO" id="GO:0033178">
    <property type="term" value="C:proton-transporting two-sector ATPase complex, catalytic domain"/>
    <property type="evidence" value="ECO:0007669"/>
    <property type="project" value="InterPro"/>
</dbReference>
<reference evidence="4" key="1">
    <citation type="submission" date="2021-01" db="EMBL/GenBank/DDBJ databases">
        <authorList>
            <person name="Corre E."/>
            <person name="Pelletier E."/>
            <person name="Niang G."/>
            <person name="Scheremetjew M."/>
            <person name="Finn R."/>
            <person name="Kale V."/>
            <person name="Holt S."/>
            <person name="Cochrane G."/>
            <person name="Meng A."/>
            <person name="Brown T."/>
            <person name="Cohen L."/>
        </authorList>
    </citation>
    <scope>NUCLEOTIDE SEQUENCE</scope>
    <source>
        <strain evidence="4">DIVA3 518/3/11/1/6</strain>
    </source>
</reference>
<evidence type="ECO:0008006" key="5">
    <source>
        <dbReference type="Google" id="ProtNLM"/>
    </source>
</evidence>